<dbReference type="RefSeq" id="WP_014259378.1">
    <property type="nucleotide sequence ID" value="NC_016629.1"/>
</dbReference>
<dbReference type="eggNOG" id="ENOG5031QJJ">
    <property type="taxonomic scope" value="Bacteria"/>
</dbReference>
<keyword evidence="1" id="KW-0812">Transmembrane</keyword>
<keyword evidence="1" id="KW-0472">Membrane</keyword>
<dbReference type="STRING" id="690850.Desaf_1240"/>
<keyword evidence="1" id="KW-1133">Transmembrane helix</keyword>
<dbReference type="AlphaFoldDB" id="F3YYD5"/>
<dbReference type="InterPro" id="IPR012902">
    <property type="entry name" value="N_methyl_site"/>
</dbReference>
<dbReference type="KEGG" id="daf:Desaf_1240"/>
<dbReference type="NCBIfam" id="TIGR02532">
    <property type="entry name" value="IV_pilin_GFxxxE"/>
    <property type="match status" value="1"/>
</dbReference>
<dbReference type="HOGENOM" id="CLU_2057553_0_0_7"/>
<accession>F3YYD5</accession>
<dbReference type="EMBL" id="CP003221">
    <property type="protein sequence ID" value="EGJ49579.1"/>
    <property type="molecule type" value="Genomic_DNA"/>
</dbReference>
<feature type="transmembrane region" description="Helical" evidence="1">
    <location>
        <begin position="6"/>
        <end position="28"/>
    </location>
</feature>
<dbReference type="PROSITE" id="PS00409">
    <property type="entry name" value="PROKAR_NTER_METHYL"/>
    <property type="match status" value="1"/>
</dbReference>
<reference evidence="2 3" key="1">
    <citation type="journal article" date="2011" name="J. Bacteriol.">
        <title>Genome sequence of the mercury-methylating and pleomorphic Desulfovibrio africanus Strain Walvis Bay.</title>
        <authorList>
            <person name="Brown S.D."/>
            <person name="Wall J.D."/>
            <person name="Kucken A.M."/>
            <person name="Gilmour C.C."/>
            <person name="Podar M."/>
            <person name="Brandt C.C."/>
            <person name="Teshima H."/>
            <person name="Detter J.C."/>
            <person name="Han C.S."/>
            <person name="Land M.L."/>
            <person name="Lucas S."/>
            <person name="Han J."/>
            <person name="Pennacchio L."/>
            <person name="Nolan M."/>
            <person name="Pitluck S."/>
            <person name="Woyke T."/>
            <person name="Goodwin L."/>
            <person name="Palumbo A.V."/>
            <person name="Elias D.A."/>
        </authorList>
    </citation>
    <scope>NUCLEOTIDE SEQUENCE [LARGE SCALE GENOMIC DNA]</scope>
    <source>
        <strain evidence="2 3">Walvis Bay</strain>
    </source>
</reference>
<protein>
    <submittedName>
        <fullName evidence="2">General secretion pathway protein I</fullName>
    </submittedName>
</protein>
<evidence type="ECO:0000313" key="3">
    <source>
        <dbReference type="Proteomes" id="UP000007844"/>
    </source>
</evidence>
<name>F3YYD5_DESAF</name>
<evidence type="ECO:0000256" key="1">
    <source>
        <dbReference type="SAM" id="Phobius"/>
    </source>
</evidence>
<keyword evidence="3" id="KW-1185">Reference proteome</keyword>
<organism evidence="2 3">
    <name type="scientific">Desulfocurvibacter africanus subsp. africanus str. Walvis Bay</name>
    <dbReference type="NCBI Taxonomy" id="690850"/>
    <lineage>
        <taxon>Bacteria</taxon>
        <taxon>Pseudomonadati</taxon>
        <taxon>Thermodesulfobacteriota</taxon>
        <taxon>Desulfovibrionia</taxon>
        <taxon>Desulfovibrionales</taxon>
        <taxon>Desulfovibrionaceae</taxon>
        <taxon>Desulfocurvibacter</taxon>
    </lineage>
</organism>
<dbReference type="Proteomes" id="UP000007844">
    <property type="component" value="Chromosome"/>
</dbReference>
<evidence type="ECO:0000313" key="2">
    <source>
        <dbReference type="EMBL" id="EGJ49579.1"/>
    </source>
</evidence>
<gene>
    <name evidence="2" type="ORF">Desaf_1240</name>
</gene>
<dbReference type="Pfam" id="PF07963">
    <property type="entry name" value="N_methyl"/>
    <property type="match status" value="1"/>
</dbReference>
<sequence length="119" mass="13293">MVRRQAGFTLLEVLIAVAVLSISLVAVIKAGLLSQDGLIRSGDSQQAMGLALSKLDEVEAAGPNIWSLLDGDFEDAREWHWELEINPTSLPELYLVRVEVGRGKNYPRPARVEKLLWRR</sequence>
<proteinExistence type="predicted"/>